<accession>A0A0D9XS42</accession>
<keyword evidence="6" id="KW-1185">Reference proteome</keyword>
<reference evidence="5" key="3">
    <citation type="submission" date="2015-04" db="UniProtKB">
        <authorList>
            <consortium name="EnsemblPlants"/>
        </authorList>
    </citation>
    <scope>IDENTIFICATION</scope>
</reference>
<dbReference type="EC" id="2.8.2.-" evidence="3"/>
<comment type="similarity">
    <text evidence="1 3">Belongs to the sulfotransferase 1 family.</text>
</comment>
<evidence type="ECO:0000256" key="3">
    <source>
        <dbReference type="RuleBase" id="RU361155"/>
    </source>
</evidence>
<feature type="domain" description="Sulfotransferase" evidence="4">
    <location>
        <begin position="43"/>
        <end position="129"/>
    </location>
</feature>
<sequence length="132" mass="14128">MDTSADDVPGETTTADVAELAVSSLPLETASGCRSTPSLASRPSDVFLASVPKSGTTWLKALAFATANRATHPPSSESHLLRRHGPHDCVTFFEFTLTYPDGDATLVALPSPRLLSTHLPYSLLPERIRHDS</sequence>
<dbReference type="EnsemblPlants" id="LPERR11G10880.1">
    <property type="protein sequence ID" value="LPERR11G10880.1"/>
    <property type="gene ID" value="LPERR11G10880"/>
</dbReference>
<dbReference type="Proteomes" id="UP000032180">
    <property type="component" value="Chromosome 11"/>
</dbReference>
<dbReference type="Gramene" id="LPERR11G10880.1">
    <property type="protein sequence ID" value="LPERR11G10880.1"/>
    <property type="gene ID" value="LPERR11G10880"/>
</dbReference>
<dbReference type="HOGENOM" id="CLU_1920099_0_0_1"/>
<reference evidence="5 6" key="1">
    <citation type="submission" date="2012-08" db="EMBL/GenBank/DDBJ databases">
        <title>Oryza genome evolution.</title>
        <authorList>
            <person name="Wing R.A."/>
        </authorList>
    </citation>
    <scope>NUCLEOTIDE SEQUENCE</scope>
</reference>
<dbReference type="SUPFAM" id="SSF52540">
    <property type="entry name" value="P-loop containing nucleoside triphosphate hydrolases"/>
    <property type="match status" value="1"/>
</dbReference>
<dbReference type="Pfam" id="PF00685">
    <property type="entry name" value="Sulfotransfer_1"/>
    <property type="match status" value="1"/>
</dbReference>
<keyword evidence="2 3" id="KW-0808">Transferase</keyword>
<dbReference type="GO" id="GO:0008146">
    <property type="term" value="F:sulfotransferase activity"/>
    <property type="evidence" value="ECO:0007669"/>
    <property type="project" value="InterPro"/>
</dbReference>
<name>A0A0D9XS42_9ORYZ</name>
<protein>
    <recommendedName>
        <fullName evidence="3">Sulfotransferase</fullName>
        <ecNumber evidence="3">2.8.2.-</ecNumber>
    </recommendedName>
</protein>
<evidence type="ECO:0000256" key="1">
    <source>
        <dbReference type="ARBA" id="ARBA00005771"/>
    </source>
</evidence>
<dbReference type="InterPro" id="IPR027417">
    <property type="entry name" value="P-loop_NTPase"/>
</dbReference>
<organism evidence="5 6">
    <name type="scientific">Leersia perrieri</name>
    <dbReference type="NCBI Taxonomy" id="77586"/>
    <lineage>
        <taxon>Eukaryota</taxon>
        <taxon>Viridiplantae</taxon>
        <taxon>Streptophyta</taxon>
        <taxon>Embryophyta</taxon>
        <taxon>Tracheophyta</taxon>
        <taxon>Spermatophyta</taxon>
        <taxon>Magnoliopsida</taxon>
        <taxon>Liliopsida</taxon>
        <taxon>Poales</taxon>
        <taxon>Poaceae</taxon>
        <taxon>BOP clade</taxon>
        <taxon>Oryzoideae</taxon>
        <taxon>Oryzeae</taxon>
        <taxon>Oryzinae</taxon>
        <taxon>Leersia</taxon>
    </lineage>
</organism>
<evidence type="ECO:0000313" key="5">
    <source>
        <dbReference type="EnsemblPlants" id="LPERR11G10880.1"/>
    </source>
</evidence>
<proteinExistence type="inferred from homology"/>
<reference evidence="6" key="2">
    <citation type="submission" date="2013-12" db="EMBL/GenBank/DDBJ databases">
        <authorList>
            <person name="Yu Y."/>
            <person name="Lee S."/>
            <person name="de Baynast K."/>
            <person name="Wissotski M."/>
            <person name="Liu L."/>
            <person name="Talag J."/>
            <person name="Goicoechea J."/>
            <person name="Angelova A."/>
            <person name="Jetty R."/>
            <person name="Kudrna D."/>
            <person name="Golser W."/>
            <person name="Rivera L."/>
            <person name="Zhang J."/>
            <person name="Wing R."/>
        </authorList>
    </citation>
    <scope>NUCLEOTIDE SEQUENCE</scope>
</reference>
<dbReference type="AlphaFoldDB" id="A0A0D9XS42"/>
<dbReference type="InterPro" id="IPR000863">
    <property type="entry name" value="Sulfotransferase_dom"/>
</dbReference>
<evidence type="ECO:0000259" key="4">
    <source>
        <dbReference type="Pfam" id="PF00685"/>
    </source>
</evidence>
<dbReference type="eggNOG" id="KOG1584">
    <property type="taxonomic scope" value="Eukaryota"/>
</dbReference>
<dbReference type="PANTHER" id="PTHR11783">
    <property type="entry name" value="SULFOTRANSFERASE SULT"/>
    <property type="match status" value="1"/>
</dbReference>
<evidence type="ECO:0000313" key="6">
    <source>
        <dbReference type="Proteomes" id="UP000032180"/>
    </source>
</evidence>
<evidence type="ECO:0000256" key="2">
    <source>
        <dbReference type="ARBA" id="ARBA00022679"/>
    </source>
</evidence>
<dbReference type="Gene3D" id="3.40.50.300">
    <property type="entry name" value="P-loop containing nucleotide triphosphate hydrolases"/>
    <property type="match status" value="1"/>
</dbReference>